<proteinExistence type="predicted"/>
<reference evidence="4 5" key="1">
    <citation type="submission" date="2020-08" db="EMBL/GenBank/DDBJ databases">
        <title>Sequencing the genomes of 1000 actinobacteria strains.</title>
        <authorList>
            <person name="Klenk H.-P."/>
        </authorList>
    </citation>
    <scope>NUCLEOTIDE SEQUENCE [LARGE SCALE GENOMIC DNA]</scope>
    <source>
        <strain evidence="4 5">DSM 45267</strain>
    </source>
</reference>
<dbReference type="Proteomes" id="UP000564573">
    <property type="component" value="Unassembled WGS sequence"/>
</dbReference>
<dbReference type="PANTHER" id="PTHR44942">
    <property type="entry name" value="METHYLTRANSF_11 DOMAIN-CONTAINING PROTEIN"/>
    <property type="match status" value="1"/>
</dbReference>
<evidence type="ECO:0000313" key="5">
    <source>
        <dbReference type="Proteomes" id="UP000564573"/>
    </source>
</evidence>
<keyword evidence="2 4" id="KW-0808">Transferase</keyword>
<feature type="domain" description="Methyltransferase" evidence="3">
    <location>
        <begin position="51"/>
        <end position="142"/>
    </location>
</feature>
<evidence type="ECO:0000256" key="1">
    <source>
        <dbReference type="ARBA" id="ARBA00022603"/>
    </source>
</evidence>
<organism evidence="4 5">
    <name type="scientific">Prauserella sediminis</name>
    <dbReference type="NCBI Taxonomy" id="577680"/>
    <lineage>
        <taxon>Bacteria</taxon>
        <taxon>Bacillati</taxon>
        <taxon>Actinomycetota</taxon>
        <taxon>Actinomycetes</taxon>
        <taxon>Pseudonocardiales</taxon>
        <taxon>Pseudonocardiaceae</taxon>
        <taxon>Prauserella</taxon>
        <taxon>Prauserella salsuginis group</taxon>
    </lineage>
</organism>
<dbReference type="Pfam" id="PF13649">
    <property type="entry name" value="Methyltransf_25"/>
    <property type="match status" value="1"/>
</dbReference>
<dbReference type="PANTHER" id="PTHR44942:SF4">
    <property type="entry name" value="METHYLTRANSFERASE TYPE 11 DOMAIN-CONTAINING PROTEIN"/>
    <property type="match status" value="1"/>
</dbReference>
<dbReference type="RefSeq" id="WP_183778409.1">
    <property type="nucleotide sequence ID" value="NZ_JACIBS010000001.1"/>
</dbReference>
<name>A0A839XIJ8_9PSEU</name>
<keyword evidence="1 4" id="KW-0489">Methyltransferase</keyword>
<protein>
    <submittedName>
        <fullName evidence="4">SAM-dependent methyltransferase</fullName>
    </submittedName>
</protein>
<dbReference type="SUPFAM" id="SSF53335">
    <property type="entry name" value="S-adenosyl-L-methionine-dependent methyltransferases"/>
    <property type="match status" value="1"/>
</dbReference>
<keyword evidence="5" id="KW-1185">Reference proteome</keyword>
<accession>A0A839XIJ8</accession>
<dbReference type="InterPro" id="IPR041698">
    <property type="entry name" value="Methyltransf_25"/>
</dbReference>
<dbReference type="EMBL" id="JACIBS010000001">
    <property type="protein sequence ID" value="MBB3661384.1"/>
    <property type="molecule type" value="Genomic_DNA"/>
</dbReference>
<dbReference type="CDD" id="cd02440">
    <property type="entry name" value="AdoMet_MTases"/>
    <property type="match status" value="1"/>
</dbReference>
<dbReference type="AlphaFoldDB" id="A0A839XIJ8"/>
<dbReference type="GO" id="GO:0008168">
    <property type="term" value="F:methyltransferase activity"/>
    <property type="evidence" value="ECO:0007669"/>
    <property type="project" value="UniProtKB-KW"/>
</dbReference>
<sequence length="260" mass="28772">MNRLLRKTEVYPSPNIWYHTGTYELENRVQDADDAIWAELRDRVPWTGRDVVDVGCGDGFHLPRLAADARSVLGVEPHAPLVRKARRRMAASSNVTVVRGRAQRIPVPDRSADLVHARTAYFFGPGCEPGLREAERVLRPGGALVIVDLDTRHAPYGDWMREDLPHYEPDAVDGFFADAGFACTRVETRWVFPDREAVAAVLGIEFSPRVARRAVGETLGRRAGAGGPFELPVGYRVLVRHKPAGLVIHPSVDGASPRMP</sequence>
<gene>
    <name evidence="4" type="ORF">FB384_000288</name>
</gene>
<dbReference type="Gene3D" id="3.40.50.150">
    <property type="entry name" value="Vaccinia Virus protein VP39"/>
    <property type="match status" value="1"/>
</dbReference>
<dbReference type="GO" id="GO:0032259">
    <property type="term" value="P:methylation"/>
    <property type="evidence" value="ECO:0007669"/>
    <property type="project" value="UniProtKB-KW"/>
</dbReference>
<evidence type="ECO:0000259" key="3">
    <source>
        <dbReference type="Pfam" id="PF13649"/>
    </source>
</evidence>
<evidence type="ECO:0000313" key="4">
    <source>
        <dbReference type="EMBL" id="MBB3661384.1"/>
    </source>
</evidence>
<evidence type="ECO:0000256" key="2">
    <source>
        <dbReference type="ARBA" id="ARBA00022679"/>
    </source>
</evidence>
<comment type="caution">
    <text evidence="4">The sequence shown here is derived from an EMBL/GenBank/DDBJ whole genome shotgun (WGS) entry which is preliminary data.</text>
</comment>
<dbReference type="InterPro" id="IPR029063">
    <property type="entry name" value="SAM-dependent_MTases_sf"/>
</dbReference>
<dbReference type="InterPro" id="IPR051052">
    <property type="entry name" value="Diverse_substrate_MTase"/>
</dbReference>